<organism evidence="1 2">
    <name type="scientific">Rhodoferax fermentans</name>
    <dbReference type="NCBI Taxonomy" id="28066"/>
    <lineage>
        <taxon>Bacteria</taxon>
        <taxon>Pseudomonadati</taxon>
        <taxon>Pseudomonadota</taxon>
        <taxon>Betaproteobacteria</taxon>
        <taxon>Burkholderiales</taxon>
        <taxon>Comamonadaceae</taxon>
        <taxon>Rhodoferax</taxon>
    </lineage>
</organism>
<name>A0A1T1AMP0_RHOFE</name>
<keyword evidence="2" id="KW-1185">Reference proteome</keyword>
<sequence length="153" mass="17852">MTPVRYSPLPIESYSFSAKSQILTEDPDAWNLAYLSWDFETCQRWPDPNFSTHVRRTLQFVPTTGKLDLAGSEHIRDTVRWMVRNPAPRVVKLLLAMPRFKELPLYQAYGDTWAETILARSFLYREPDDQIFDVEINDVSLAMTAIRLLRSKQ</sequence>
<gene>
    <name evidence="1" type="ORF">RF819_00330</name>
</gene>
<protein>
    <submittedName>
        <fullName evidence="1">Uncharacterized protein</fullName>
    </submittedName>
</protein>
<accession>A0A1T1AMP0</accession>
<dbReference type="RefSeq" id="WP_078363138.1">
    <property type="nucleotide sequence ID" value="NZ_MTJN01000002.1"/>
</dbReference>
<proteinExistence type="predicted"/>
<dbReference type="EMBL" id="MTJN01000002">
    <property type="protein sequence ID" value="OOV05360.1"/>
    <property type="molecule type" value="Genomic_DNA"/>
</dbReference>
<comment type="caution">
    <text evidence="1">The sequence shown here is derived from an EMBL/GenBank/DDBJ whole genome shotgun (WGS) entry which is preliminary data.</text>
</comment>
<dbReference type="OrthoDB" id="8912460at2"/>
<evidence type="ECO:0000313" key="1">
    <source>
        <dbReference type="EMBL" id="OOV05360.1"/>
    </source>
</evidence>
<dbReference type="AlphaFoldDB" id="A0A1T1AMP0"/>
<reference evidence="1 2" key="1">
    <citation type="submission" date="2017-01" db="EMBL/GenBank/DDBJ databases">
        <title>Genome sequencing of Rhodoferax fermentans JCM 7819.</title>
        <authorList>
            <person name="Kim Y.J."/>
            <person name="Farh M.E.-A."/>
            <person name="Yang D.-C."/>
        </authorList>
    </citation>
    <scope>NUCLEOTIDE SEQUENCE [LARGE SCALE GENOMIC DNA]</scope>
    <source>
        <strain evidence="1 2">JCM 7819</strain>
    </source>
</reference>
<dbReference type="STRING" id="28066.RF819_00330"/>
<dbReference type="Proteomes" id="UP000190750">
    <property type="component" value="Unassembled WGS sequence"/>
</dbReference>
<evidence type="ECO:0000313" key="2">
    <source>
        <dbReference type="Proteomes" id="UP000190750"/>
    </source>
</evidence>